<dbReference type="AlphaFoldDB" id="A0A1R1XRX0"/>
<reference evidence="2" key="1">
    <citation type="submission" date="2017-01" db="EMBL/GenBank/DDBJ databases">
        <authorList>
            <person name="Wang Y."/>
            <person name="White M."/>
            <person name="Kvist S."/>
            <person name="Moncalvo J.-M."/>
        </authorList>
    </citation>
    <scope>NUCLEOTIDE SEQUENCE [LARGE SCALE GENOMIC DNA]</scope>
    <source>
        <strain evidence="2">ID-206-W2</strain>
    </source>
</reference>
<sequence>MPPLARIDTKAAACAAGDQSPDPAIDVHASLLLGPPAGTACALAACIAPAAMHITRNANLPQPLYIIIPRFIRIRFVAMFLSQKNKSV</sequence>
<dbReference type="EMBL" id="LSSM01003612">
    <property type="protein sequence ID" value="OMJ17356.1"/>
    <property type="molecule type" value="Genomic_DNA"/>
</dbReference>
<dbReference type="Proteomes" id="UP000187429">
    <property type="component" value="Unassembled WGS sequence"/>
</dbReference>
<evidence type="ECO:0000313" key="1">
    <source>
        <dbReference type="EMBL" id="OMJ17356.1"/>
    </source>
</evidence>
<accession>A0A1R1XRX0</accession>
<gene>
    <name evidence="1" type="ORF">AYI69_g7457</name>
</gene>
<protein>
    <submittedName>
        <fullName evidence="1">Uncharacterized protein</fullName>
    </submittedName>
</protein>
<proteinExistence type="predicted"/>
<keyword evidence="2" id="KW-1185">Reference proteome</keyword>
<organism evidence="1 2">
    <name type="scientific">Smittium culicis</name>
    <dbReference type="NCBI Taxonomy" id="133412"/>
    <lineage>
        <taxon>Eukaryota</taxon>
        <taxon>Fungi</taxon>
        <taxon>Fungi incertae sedis</taxon>
        <taxon>Zoopagomycota</taxon>
        <taxon>Kickxellomycotina</taxon>
        <taxon>Harpellomycetes</taxon>
        <taxon>Harpellales</taxon>
        <taxon>Legeriomycetaceae</taxon>
        <taxon>Smittium</taxon>
    </lineage>
</organism>
<name>A0A1R1XRX0_9FUNG</name>
<comment type="caution">
    <text evidence="1">The sequence shown here is derived from an EMBL/GenBank/DDBJ whole genome shotgun (WGS) entry which is preliminary data.</text>
</comment>
<evidence type="ECO:0000313" key="2">
    <source>
        <dbReference type="Proteomes" id="UP000187429"/>
    </source>
</evidence>